<feature type="transmembrane region" description="Helical" evidence="6">
    <location>
        <begin position="53"/>
        <end position="73"/>
    </location>
</feature>
<dbReference type="AlphaFoldDB" id="A0A9P0E230"/>
<feature type="transmembrane region" description="Helical" evidence="6">
    <location>
        <begin position="273"/>
        <end position="293"/>
    </location>
</feature>
<organism evidence="8 9">
    <name type="scientific">Nezara viridula</name>
    <name type="common">Southern green stink bug</name>
    <name type="synonym">Cimex viridulus</name>
    <dbReference type="NCBI Taxonomy" id="85310"/>
    <lineage>
        <taxon>Eukaryota</taxon>
        <taxon>Metazoa</taxon>
        <taxon>Ecdysozoa</taxon>
        <taxon>Arthropoda</taxon>
        <taxon>Hexapoda</taxon>
        <taxon>Insecta</taxon>
        <taxon>Pterygota</taxon>
        <taxon>Neoptera</taxon>
        <taxon>Paraneoptera</taxon>
        <taxon>Hemiptera</taxon>
        <taxon>Heteroptera</taxon>
        <taxon>Panheteroptera</taxon>
        <taxon>Pentatomomorpha</taxon>
        <taxon>Pentatomoidea</taxon>
        <taxon>Pentatomidae</taxon>
        <taxon>Pentatominae</taxon>
        <taxon>Nezara</taxon>
    </lineage>
</organism>
<feature type="transmembrane region" description="Helical" evidence="6">
    <location>
        <begin position="79"/>
        <end position="97"/>
    </location>
</feature>
<keyword evidence="4 6" id="KW-1133">Transmembrane helix</keyword>
<evidence type="ECO:0000256" key="4">
    <source>
        <dbReference type="ARBA" id="ARBA00022989"/>
    </source>
</evidence>
<feature type="transmembrane region" description="Helical" evidence="6">
    <location>
        <begin position="455"/>
        <end position="478"/>
    </location>
</feature>
<evidence type="ECO:0000256" key="5">
    <source>
        <dbReference type="ARBA" id="ARBA00023136"/>
    </source>
</evidence>
<feature type="transmembrane region" description="Helical" evidence="6">
    <location>
        <begin position="305"/>
        <end position="338"/>
    </location>
</feature>
<feature type="transmembrane region" description="Helical" evidence="6">
    <location>
        <begin position="166"/>
        <end position="188"/>
    </location>
</feature>
<gene>
    <name evidence="8" type="ORF">NEZAVI_LOCUS26</name>
</gene>
<proteinExistence type="inferred from homology"/>
<evidence type="ECO:0000313" key="9">
    <source>
        <dbReference type="Proteomes" id="UP001152798"/>
    </source>
</evidence>
<dbReference type="Pfam" id="PF00999">
    <property type="entry name" value="Na_H_Exchanger"/>
    <property type="match status" value="1"/>
</dbReference>
<dbReference type="InterPro" id="IPR006153">
    <property type="entry name" value="Cation/H_exchanger_TM"/>
</dbReference>
<dbReference type="GO" id="GO:1902600">
    <property type="term" value="P:proton transmembrane transport"/>
    <property type="evidence" value="ECO:0007669"/>
    <property type="project" value="InterPro"/>
</dbReference>
<keyword evidence="9" id="KW-1185">Reference proteome</keyword>
<protein>
    <recommendedName>
        <fullName evidence="7">Cation/H+ exchanger transmembrane domain-containing protein</fullName>
    </recommendedName>
</protein>
<comment type="subcellular location">
    <subcellularLocation>
        <location evidence="1">Membrane</location>
        <topology evidence="1">Multi-pass membrane protein</topology>
    </subcellularLocation>
</comment>
<dbReference type="InterPro" id="IPR038770">
    <property type="entry name" value="Na+/solute_symporter_sf"/>
</dbReference>
<evidence type="ECO:0000256" key="6">
    <source>
        <dbReference type="SAM" id="Phobius"/>
    </source>
</evidence>
<keyword evidence="5 6" id="KW-0472">Membrane</keyword>
<reference evidence="8" key="1">
    <citation type="submission" date="2022-01" db="EMBL/GenBank/DDBJ databases">
        <authorList>
            <person name="King R."/>
        </authorList>
    </citation>
    <scope>NUCLEOTIDE SEQUENCE</scope>
</reference>
<dbReference type="PANTHER" id="PTHR31102:SF1">
    <property type="entry name" value="CATION_H+ EXCHANGER DOMAIN-CONTAINING PROTEIN"/>
    <property type="match status" value="1"/>
</dbReference>
<feature type="domain" description="Cation/H+ exchanger transmembrane" evidence="7">
    <location>
        <begin position="96"/>
        <end position="476"/>
    </location>
</feature>
<sequence length="505" mass="54644">MGTLDMMIEMMAQFGQLKRLSVTRRLYLMEDYDEIYQHNPITTENTKKWKTGLVKWTTVVLHMALAWSCLYLVLHGEVLFGGGLFQLLVLLVCAEVGGELCKLVMLPPLLGMLLAGILLKTCGFFQFYGVYPDLIVISRSLALSVILIKAGLGLNPAVLKRLKFTVLRLAVVPCVCEAFAAAIAAKYFNQIPWIWAFLIGFILCPISPAVVIPSLLSLKEKGYGEDKGIATLVIAAASIDDILSISIFGVIMSSIFRPESSLTMSILQGPLELIGGLAGGCVWGLICGYLGIYDAEWDQTSLLGLGGFIAVVGSHEFGFSGAGPLAAITSAFVANYVWTKHGTVSVEKNKVAENFGKLWTIVQPALFGLIGPEVDFSVIDVSLLGQSAAIFLLSLVIRMATCVLCLLKIGLQWKEMLFVSIAWIPKATIQAALAPQPLDHFRGDPDHPDLRIAKLLFATAVLAILVSAPIGSIAISLTGPKLLNKPNKPNKLIVNEAENNDNHDS</sequence>
<dbReference type="GO" id="GO:0016020">
    <property type="term" value="C:membrane"/>
    <property type="evidence" value="ECO:0007669"/>
    <property type="project" value="UniProtKB-SubCell"/>
</dbReference>
<dbReference type="EMBL" id="OV725077">
    <property type="protein sequence ID" value="CAH1388388.1"/>
    <property type="molecule type" value="Genomic_DNA"/>
</dbReference>
<evidence type="ECO:0000313" key="8">
    <source>
        <dbReference type="EMBL" id="CAH1388388.1"/>
    </source>
</evidence>
<dbReference type="Gene3D" id="1.20.1530.20">
    <property type="match status" value="1"/>
</dbReference>
<feature type="transmembrane region" description="Helical" evidence="6">
    <location>
        <begin position="228"/>
        <end position="253"/>
    </location>
</feature>
<comment type="similarity">
    <text evidence="2">Belongs to the monovalent cation:proton antiporter 1 (CPA1) transporter (TC 2.A.36) family.</text>
</comment>
<feature type="transmembrane region" description="Helical" evidence="6">
    <location>
        <begin position="388"/>
        <end position="409"/>
    </location>
</feature>
<dbReference type="Proteomes" id="UP001152798">
    <property type="component" value="Chromosome 1"/>
</dbReference>
<dbReference type="PANTHER" id="PTHR31102">
    <property type="match status" value="1"/>
</dbReference>
<evidence type="ECO:0000256" key="1">
    <source>
        <dbReference type="ARBA" id="ARBA00004141"/>
    </source>
</evidence>
<accession>A0A9P0E230</accession>
<evidence type="ECO:0000259" key="7">
    <source>
        <dbReference type="Pfam" id="PF00999"/>
    </source>
</evidence>
<dbReference type="OrthoDB" id="423807at2759"/>
<evidence type="ECO:0000256" key="3">
    <source>
        <dbReference type="ARBA" id="ARBA00022692"/>
    </source>
</evidence>
<dbReference type="GO" id="GO:0015297">
    <property type="term" value="F:antiporter activity"/>
    <property type="evidence" value="ECO:0007669"/>
    <property type="project" value="InterPro"/>
</dbReference>
<keyword evidence="3 6" id="KW-0812">Transmembrane</keyword>
<evidence type="ECO:0000256" key="2">
    <source>
        <dbReference type="ARBA" id="ARBA00007367"/>
    </source>
</evidence>
<name>A0A9P0E230_NEZVI</name>
<feature type="transmembrane region" description="Helical" evidence="6">
    <location>
        <begin position="134"/>
        <end position="154"/>
    </location>
</feature>
<dbReference type="InterPro" id="IPR051843">
    <property type="entry name" value="CPA1_transporter"/>
</dbReference>
<feature type="transmembrane region" description="Helical" evidence="6">
    <location>
        <begin position="194"/>
        <end position="216"/>
    </location>
</feature>
<feature type="transmembrane region" description="Helical" evidence="6">
    <location>
        <begin position="109"/>
        <end position="128"/>
    </location>
</feature>